<evidence type="ECO:0000313" key="4">
    <source>
        <dbReference type="Proteomes" id="UP000761380"/>
    </source>
</evidence>
<evidence type="ECO:0000313" key="3">
    <source>
        <dbReference type="EMBL" id="MBE6093097.1"/>
    </source>
</evidence>
<feature type="domain" description="DUF1828" evidence="1">
    <location>
        <begin position="33"/>
        <end position="121"/>
    </location>
</feature>
<reference evidence="3" key="1">
    <citation type="submission" date="2019-04" db="EMBL/GenBank/DDBJ databases">
        <title>Evolution of Biomass-Degrading Anaerobic Consortia Revealed by Metagenomics.</title>
        <authorList>
            <person name="Peng X."/>
        </authorList>
    </citation>
    <scope>NUCLEOTIDE SEQUENCE</scope>
    <source>
        <strain evidence="3">SIG240</strain>
    </source>
</reference>
<evidence type="ECO:0000259" key="1">
    <source>
        <dbReference type="Pfam" id="PF08861"/>
    </source>
</evidence>
<accession>A0A928A1S2</accession>
<feature type="domain" description="DUF1829" evidence="2">
    <location>
        <begin position="163"/>
        <end position="249"/>
    </location>
</feature>
<comment type="caution">
    <text evidence="3">The sequence shown here is derived from an EMBL/GenBank/DDBJ whole genome shotgun (WGS) entry which is preliminary data.</text>
</comment>
<dbReference type="Proteomes" id="UP000761380">
    <property type="component" value="Unassembled WGS sequence"/>
</dbReference>
<sequence>MDNTNNWVNKYLRWLTDNLTETNLADGLSEISTPFVDRFGDGITVYVKKDKNSSALTLSDDFALVNNTISIGENPSLQKINALQVFLSPYGVTVTKDGELQMSAHEDDYPVNLHLFIQALVSANDMFAPRYKQGSKANIFMDDIAAFLDSKDVPYTPNIKLEGQSGIIHQVGFILPKRRQQPERLIYALNKPTAQNVELTLFKWGDIQRKRGDNSHMIAFLNDEGTAIPSQLVNAFNSYGALPVPWSERETYLDELAV</sequence>
<dbReference type="InterPro" id="IPR014961">
    <property type="entry name" value="DUF1829"/>
</dbReference>
<evidence type="ECO:0000259" key="2">
    <source>
        <dbReference type="Pfam" id="PF08862"/>
    </source>
</evidence>
<protein>
    <submittedName>
        <fullName evidence="3">DUF1829 domain-containing protein</fullName>
    </submittedName>
</protein>
<organism evidence="3 4">
    <name type="scientific">Selenomonas ruminantium</name>
    <dbReference type="NCBI Taxonomy" id="971"/>
    <lineage>
        <taxon>Bacteria</taxon>
        <taxon>Bacillati</taxon>
        <taxon>Bacillota</taxon>
        <taxon>Negativicutes</taxon>
        <taxon>Selenomonadales</taxon>
        <taxon>Selenomonadaceae</taxon>
        <taxon>Selenomonas</taxon>
    </lineage>
</organism>
<gene>
    <name evidence="3" type="ORF">E7201_08055</name>
</gene>
<name>A0A928A1S2_SELRU</name>
<dbReference type="Pfam" id="PF08861">
    <property type="entry name" value="DUF1828"/>
    <property type="match status" value="1"/>
</dbReference>
<proteinExistence type="predicted"/>
<dbReference type="AlphaFoldDB" id="A0A928A1S2"/>
<dbReference type="InterPro" id="IPR014960">
    <property type="entry name" value="DUF1828"/>
</dbReference>
<dbReference type="EMBL" id="SVBY01000055">
    <property type="protein sequence ID" value="MBE6093097.1"/>
    <property type="molecule type" value="Genomic_DNA"/>
</dbReference>
<dbReference type="Pfam" id="PF08862">
    <property type="entry name" value="DUF1829"/>
    <property type="match status" value="1"/>
</dbReference>